<reference evidence="12 13" key="1">
    <citation type="submission" date="2021-01" db="EMBL/GenBank/DDBJ databases">
        <title>Complete genome sequence of Erwinia rhapontici MAFF 311153.</title>
        <authorList>
            <person name="Morohoshi T."/>
            <person name="Someya N."/>
        </authorList>
    </citation>
    <scope>NUCLEOTIDE SEQUENCE [LARGE SCALE GENOMIC DNA]</scope>
    <source>
        <strain evidence="12 13">MAFF 311153</strain>
    </source>
</reference>
<keyword evidence="13" id="KW-1185">Reference proteome</keyword>
<keyword evidence="5 10" id="KW-0812">Transmembrane</keyword>
<dbReference type="PANTHER" id="PTHR33121">
    <property type="entry name" value="CYCLIC DI-GMP PHOSPHODIESTERASE PDEF"/>
    <property type="match status" value="1"/>
</dbReference>
<evidence type="ECO:0000256" key="10">
    <source>
        <dbReference type="SAM" id="Phobius"/>
    </source>
</evidence>
<evidence type="ECO:0000256" key="5">
    <source>
        <dbReference type="ARBA" id="ARBA00022692"/>
    </source>
</evidence>
<proteinExistence type="predicted"/>
<dbReference type="EC" id="3.1.4.52" evidence="2"/>
<sequence length="530" mass="59652">MPLSTTVRRQVTQPRKIVCLSASIGFFFFLLFLIIMLTVTWSRRSAAHDRLASYTQRYVVNAFDELQTTLQPLQVATNATCETIRNDLTQRSAFAANVRAILLVKDHSAFCSSATGPMQMDIREISPYTDVRNATDIRLISGTPMMPHTPAIVLWLKNPALPNSGVFTTLNINLTPYLLLASREQQISGMAIVAGDSAMTTWDEQRVVKRSALPKVPLRSIAIPGYPLTLYLYGEALPRRDIHIILLAGLLMGVLITCGCFLMLTLRLRSGKEIMLGIKRGEFHVEYQPVIETHSGKCYGLEALLRWTHPTDGRIPPDSFISYAEGQNLIVPLTRHLFTLVAQDAHRLCKVVPVGTQMGVNLSPNHLVHPSFRQDVRDWLAMMPAGHFEYVFEITERAMVSEQGTEEIFDWIRQQNIRIAIDDFGTGHSALIYLEKFQFDYLKIDRGFVQSIGMETVNSPVLDAVLTLANKLNLNTVAEGVETGEQALWLINRGVTYLQGYLFSRPRTVPQLIEYYLEQQTPVPSTILKE</sequence>
<evidence type="ECO:0000256" key="8">
    <source>
        <dbReference type="ARBA" id="ARBA00023136"/>
    </source>
</evidence>
<dbReference type="PANTHER" id="PTHR33121:SF73">
    <property type="entry name" value="CYCLIC DI-GMP PHOSPHODIESTERASE PDEN-RELATED"/>
    <property type="match status" value="1"/>
</dbReference>
<feature type="transmembrane region" description="Helical" evidence="10">
    <location>
        <begin position="20"/>
        <end position="41"/>
    </location>
</feature>
<keyword evidence="3" id="KW-1003">Cell membrane</keyword>
<evidence type="ECO:0000256" key="3">
    <source>
        <dbReference type="ARBA" id="ARBA00022475"/>
    </source>
</evidence>
<evidence type="ECO:0000259" key="11">
    <source>
        <dbReference type="PROSITE" id="PS50883"/>
    </source>
</evidence>
<evidence type="ECO:0000256" key="9">
    <source>
        <dbReference type="ARBA" id="ARBA00034290"/>
    </source>
</evidence>
<feature type="transmembrane region" description="Helical" evidence="10">
    <location>
        <begin position="216"/>
        <end position="233"/>
    </location>
</feature>
<dbReference type="PROSITE" id="PS50883">
    <property type="entry name" value="EAL"/>
    <property type="match status" value="1"/>
</dbReference>
<feature type="transmembrane region" description="Helical" evidence="10">
    <location>
        <begin position="245"/>
        <end position="266"/>
    </location>
</feature>
<comment type="catalytic activity">
    <reaction evidence="9">
        <text>3',3'-c-di-GMP + H2O = 5'-phosphoguanylyl(3'-&gt;5')guanosine + H(+)</text>
        <dbReference type="Rhea" id="RHEA:24902"/>
        <dbReference type="ChEBI" id="CHEBI:15377"/>
        <dbReference type="ChEBI" id="CHEBI:15378"/>
        <dbReference type="ChEBI" id="CHEBI:58754"/>
        <dbReference type="ChEBI" id="CHEBI:58805"/>
        <dbReference type="EC" id="3.1.4.52"/>
    </reaction>
</comment>
<comment type="subcellular location">
    <subcellularLocation>
        <location evidence="1">Cell membrane</location>
        <topology evidence="1">Multi-pass membrane protein</topology>
    </subcellularLocation>
</comment>
<dbReference type="SUPFAM" id="SSF141868">
    <property type="entry name" value="EAL domain-like"/>
    <property type="match status" value="1"/>
</dbReference>
<keyword evidence="4" id="KW-0973">c-di-GMP</keyword>
<dbReference type="Proteomes" id="UP000677515">
    <property type="component" value="Chromosome"/>
</dbReference>
<dbReference type="CDD" id="cd01948">
    <property type="entry name" value="EAL"/>
    <property type="match status" value="1"/>
</dbReference>
<evidence type="ECO:0000256" key="6">
    <source>
        <dbReference type="ARBA" id="ARBA00022801"/>
    </source>
</evidence>
<organism evidence="12 13">
    <name type="scientific">Erwinia rhapontici</name>
    <name type="common">Pectobacterium rhapontici</name>
    <dbReference type="NCBI Taxonomy" id="55212"/>
    <lineage>
        <taxon>Bacteria</taxon>
        <taxon>Pseudomonadati</taxon>
        <taxon>Pseudomonadota</taxon>
        <taxon>Gammaproteobacteria</taxon>
        <taxon>Enterobacterales</taxon>
        <taxon>Erwiniaceae</taxon>
        <taxon>Erwinia</taxon>
    </lineage>
</organism>
<name>A0ABM7N309_ERWRD</name>
<protein>
    <recommendedName>
        <fullName evidence="2">cyclic-guanylate-specific phosphodiesterase</fullName>
        <ecNumber evidence="2">3.1.4.52</ecNumber>
    </recommendedName>
</protein>
<evidence type="ECO:0000313" key="12">
    <source>
        <dbReference type="EMBL" id="BCQ35783.1"/>
    </source>
</evidence>
<dbReference type="NCBIfam" id="NF007839">
    <property type="entry name" value="PRK10551.1"/>
    <property type="match status" value="1"/>
</dbReference>
<feature type="domain" description="EAL" evidence="11">
    <location>
        <begin position="267"/>
        <end position="520"/>
    </location>
</feature>
<dbReference type="EMBL" id="AP024329">
    <property type="protein sequence ID" value="BCQ35783.1"/>
    <property type="molecule type" value="Genomic_DNA"/>
</dbReference>
<dbReference type="InterPro" id="IPR050706">
    <property type="entry name" value="Cyclic-di-GMP_PDE-like"/>
</dbReference>
<dbReference type="RefSeq" id="WP_133841457.1">
    <property type="nucleotide sequence ID" value="NZ_AP024329.1"/>
</dbReference>
<dbReference type="Gene3D" id="3.20.20.450">
    <property type="entry name" value="EAL domain"/>
    <property type="match status" value="1"/>
</dbReference>
<evidence type="ECO:0000256" key="1">
    <source>
        <dbReference type="ARBA" id="ARBA00004651"/>
    </source>
</evidence>
<accession>A0ABM7N309</accession>
<dbReference type="InterPro" id="IPR024744">
    <property type="entry name" value="CSS-motif_dom"/>
</dbReference>
<evidence type="ECO:0000256" key="2">
    <source>
        <dbReference type="ARBA" id="ARBA00012282"/>
    </source>
</evidence>
<evidence type="ECO:0000256" key="7">
    <source>
        <dbReference type="ARBA" id="ARBA00022989"/>
    </source>
</evidence>
<dbReference type="Pfam" id="PF00563">
    <property type="entry name" value="EAL"/>
    <property type="match status" value="1"/>
</dbReference>
<dbReference type="InterPro" id="IPR035919">
    <property type="entry name" value="EAL_sf"/>
</dbReference>
<gene>
    <name evidence="12" type="primary">rtn</name>
    <name evidence="12" type="ORF">ERHA53_31260</name>
</gene>
<dbReference type="Pfam" id="PF12792">
    <property type="entry name" value="CSS-motif"/>
    <property type="match status" value="1"/>
</dbReference>
<keyword evidence="7 10" id="KW-1133">Transmembrane helix</keyword>
<evidence type="ECO:0000313" key="13">
    <source>
        <dbReference type="Proteomes" id="UP000677515"/>
    </source>
</evidence>
<keyword evidence="8 10" id="KW-0472">Membrane</keyword>
<keyword evidence="6" id="KW-0378">Hydrolase</keyword>
<evidence type="ECO:0000256" key="4">
    <source>
        <dbReference type="ARBA" id="ARBA00022636"/>
    </source>
</evidence>
<dbReference type="InterPro" id="IPR001633">
    <property type="entry name" value="EAL_dom"/>
</dbReference>
<dbReference type="SMART" id="SM00052">
    <property type="entry name" value="EAL"/>
    <property type="match status" value="1"/>
</dbReference>